<evidence type="ECO:0000256" key="2">
    <source>
        <dbReference type="ARBA" id="ARBA00012438"/>
    </source>
</evidence>
<feature type="transmembrane region" description="Helical" evidence="9">
    <location>
        <begin position="44"/>
        <end position="63"/>
    </location>
</feature>
<reference evidence="11 12" key="1">
    <citation type="submission" date="2024-09" db="EMBL/GenBank/DDBJ databases">
        <authorList>
            <person name="Sun Q."/>
            <person name="Mori K."/>
        </authorList>
    </citation>
    <scope>NUCLEOTIDE SEQUENCE [LARGE SCALE GENOMIC DNA]</scope>
    <source>
        <strain evidence="11 12">TBRC 0563</strain>
    </source>
</reference>
<evidence type="ECO:0000256" key="6">
    <source>
        <dbReference type="ARBA" id="ARBA00022777"/>
    </source>
</evidence>
<dbReference type="Pfam" id="PF02518">
    <property type="entry name" value="HATPase_c"/>
    <property type="match status" value="1"/>
</dbReference>
<evidence type="ECO:0000256" key="1">
    <source>
        <dbReference type="ARBA" id="ARBA00000085"/>
    </source>
</evidence>
<sequence>MNFATILRAPVSRRAWVELAYVLVSTPLAALGFGYVVATLVLGAGLAVTAAGFPLLAAGLVGARRIGGLHRWLAGRFLGERIEAPARPVATPGPLGRMQARLSDTAGWRTMGHLLLKLPVVALQVYVLALTWVWGVILVTRPLQNALDLNQGAPGSHPLFDNGALMFVGGVALLFLAPWAVHVATIPDRMLARWLLGRRGLQERVRDLEETRARAVDDAAATLRRIERDLHDGAQVRLIALTMQLTMVRDAVADDAARALVDTARATAREAVVELRELVRGIHPPSLDHGLDTALTTLAARSTVPVETEIALSARPTAAIESIAYFCAAELLANVAKHSGATRVRLSVAQDGDRLCLRVHDDGRGGAAPGTGSGLSGLLDRVRTVDGRLDVSSPPGGPTVVTVELPSHA</sequence>
<feature type="domain" description="Histidine kinase/HSP90-like ATPase" evidence="10">
    <location>
        <begin position="319"/>
        <end position="409"/>
    </location>
</feature>
<dbReference type="SMART" id="SM00387">
    <property type="entry name" value="HATPase_c"/>
    <property type="match status" value="1"/>
</dbReference>
<keyword evidence="8" id="KW-0902">Two-component regulatory system</keyword>
<protein>
    <recommendedName>
        <fullName evidence="2">histidine kinase</fullName>
        <ecNumber evidence="2">2.7.13.3</ecNumber>
    </recommendedName>
</protein>
<feature type="transmembrane region" description="Helical" evidence="9">
    <location>
        <begin position="20"/>
        <end position="38"/>
    </location>
</feature>
<dbReference type="Pfam" id="PF13796">
    <property type="entry name" value="Sensor"/>
    <property type="match status" value="1"/>
</dbReference>
<evidence type="ECO:0000256" key="3">
    <source>
        <dbReference type="ARBA" id="ARBA00022553"/>
    </source>
</evidence>
<feature type="transmembrane region" description="Helical" evidence="9">
    <location>
        <begin position="118"/>
        <end position="139"/>
    </location>
</feature>
<evidence type="ECO:0000313" key="11">
    <source>
        <dbReference type="EMBL" id="MFB9835292.1"/>
    </source>
</evidence>
<keyword evidence="9" id="KW-0812">Transmembrane</keyword>
<dbReference type="Pfam" id="PF07730">
    <property type="entry name" value="HisKA_3"/>
    <property type="match status" value="1"/>
</dbReference>
<keyword evidence="12" id="KW-1185">Reference proteome</keyword>
<dbReference type="SUPFAM" id="SSF55874">
    <property type="entry name" value="ATPase domain of HSP90 chaperone/DNA topoisomerase II/histidine kinase"/>
    <property type="match status" value="1"/>
</dbReference>
<keyword evidence="6 11" id="KW-0418">Kinase</keyword>
<evidence type="ECO:0000313" key="12">
    <source>
        <dbReference type="Proteomes" id="UP001589627"/>
    </source>
</evidence>
<feature type="transmembrane region" description="Helical" evidence="9">
    <location>
        <begin position="159"/>
        <end position="181"/>
    </location>
</feature>
<dbReference type="RefSeq" id="WP_378206513.1">
    <property type="nucleotide sequence ID" value="NZ_JBHLZP010000191.1"/>
</dbReference>
<evidence type="ECO:0000256" key="4">
    <source>
        <dbReference type="ARBA" id="ARBA00022679"/>
    </source>
</evidence>
<accession>A0ABV5YMT0</accession>
<evidence type="ECO:0000256" key="7">
    <source>
        <dbReference type="ARBA" id="ARBA00022840"/>
    </source>
</evidence>
<organism evidence="11 12">
    <name type="scientific">Actinoallomurus acaciae</name>
    <dbReference type="NCBI Taxonomy" id="502577"/>
    <lineage>
        <taxon>Bacteria</taxon>
        <taxon>Bacillati</taxon>
        <taxon>Actinomycetota</taxon>
        <taxon>Actinomycetes</taxon>
        <taxon>Streptosporangiales</taxon>
        <taxon>Thermomonosporaceae</taxon>
        <taxon>Actinoallomurus</taxon>
    </lineage>
</organism>
<keyword evidence="3" id="KW-0597">Phosphoprotein</keyword>
<dbReference type="InterPro" id="IPR003594">
    <property type="entry name" value="HATPase_dom"/>
</dbReference>
<dbReference type="GO" id="GO:0016301">
    <property type="term" value="F:kinase activity"/>
    <property type="evidence" value="ECO:0007669"/>
    <property type="project" value="UniProtKB-KW"/>
</dbReference>
<proteinExistence type="predicted"/>
<dbReference type="EMBL" id="JBHLZP010000191">
    <property type="protein sequence ID" value="MFB9835292.1"/>
    <property type="molecule type" value="Genomic_DNA"/>
</dbReference>
<dbReference type="InterPro" id="IPR036890">
    <property type="entry name" value="HATPase_C_sf"/>
</dbReference>
<dbReference type="InterPro" id="IPR050482">
    <property type="entry name" value="Sensor_HK_TwoCompSys"/>
</dbReference>
<dbReference type="Gene3D" id="1.20.5.1930">
    <property type="match status" value="1"/>
</dbReference>
<dbReference type="Proteomes" id="UP001589627">
    <property type="component" value="Unassembled WGS sequence"/>
</dbReference>
<keyword evidence="9" id="KW-1133">Transmembrane helix</keyword>
<keyword evidence="7" id="KW-0067">ATP-binding</keyword>
<keyword evidence="4" id="KW-0808">Transferase</keyword>
<dbReference type="EC" id="2.7.13.3" evidence="2"/>
<keyword evidence="5" id="KW-0547">Nucleotide-binding</keyword>
<comment type="catalytic activity">
    <reaction evidence="1">
        <text>ATP + protein L-histidine = ADP + protein N-phospho-L-histidine.</text>
        <dbReference type="EC" id="2.7.13.3"/>
    </reaction>
</comment>
<gene>
    <name evidence="11" type="ORF">ACFFNX_24225</name>
</gene>
<dbReference type="PANTHER" id="PTHR24421">
    <property type="entry name" value="NITRATE/NITRITE SENSOR PROTEIN NARX-RELATED"/>
    <property type="match status" value="1"/>
</dbReference>
<dbReference type="Gene3D" id="3.30.565.10">
    <property type="entry name" value="Histidine kinase-like ATPase, C-terminal domain"/>
    <property type="match status" value="1"/>
</dbReference>
<dbReference type="InterPro" id="IPR025828">
    <property type="entry name" value="Put_sensor_dom"/>
</dbReference>
<evidence type="ECO:0000256" key="8">
    <source>
        <dbReference type="ARBA" id="ARBA00023012"/>
    </source>
</evidence>
<evidence type="ECO:0000259" key="10">
    <source>
        <dbReference type="SMART" id="SM00387"/>
    </source>
</evidence>
<evidence type="ECO:0000256" key="9">
    <source>
        <dbReference type="SAM" id="Phobius"/>
    </source>
</evidence>
<dbReference type="InterPro" id="IPR011712">
    <property type="entry name" value="Sig_transdc_His_kin_sub3_dim/P"/>
</dbReference>
<evidence type="ECO:0000256" key="5">
    <source>
        <dbReference type="ARBA" id="ARBA00022741"/>
    </source>
</evidence>
<comment type="caution">
    <text evidence="11">The sequence shown here is derived from an EMBL/GenBank/DDBJ whole genome shotgun (WGS) entry which is preliminary data.</text>
</comment>
<dbReference type="CDD" id="cd16917">
    <property type="entry name" value="HATPase_UhpB-NarQ-NarX-like"/>
    <property type="match status" value="1"/>
</dbReference>
<keyword evidence="9" id="KW-0472">Membrane</keyword>
<dbReference type="PANTHER" id="PTHR24421:SF10">
    <property type="entry name" value="NITRATE_NITRITE SENSOR PROTEIN NARQ"/>
    <property type="match status" value="1"/>
</dbReference>
<name>A0ABV5YMT0_9ACTN</name>